<reference evidence="3 4" key="2">
    <citation type="submission" date="2016-05" db="EMBL/GenBank/DDBJ databases">
        <authorList>
            <person name="Naeem Raeece"/>
        </authorList>
    </citation>
    <scope>NUCLEOTIDE SEQUENCE [LARGE SCALE GENOMIC DNA]</scope>
</reference>
<organism evidence="1 4">
    <name type="scientific">Plasmodium ovale curtisi</name>
    <dbReference type="NCBI Taxonomy" id="864141"/>
    <lineage>
        <taxon>Eukaryota</taxon>
        <taxon>Sar</taxon>
        <taxon>Alveolata</taxon>
        <taxon>Apicomplexa</taxon>
        <taxon>Aconoidasida</taxon>
        <taxon>Haemosporida</taxon>
        <taxon>Plasmodiidae</taxon>
        <taxon>Plasmodium</taxon>
        <taxon>Plasmodium (Plasmodium)</taxon>
    </lineage>
</organism>
<reference evidence="1" key="1">
    <citation type="submission" date="2016-05" db="EMBL/GenBank/DDBJ databases">
        <authorList>
            <person name="Lavstsen T."/>
            <person name="Jespersen J.S."/>
        </authorList>
    </citation>
    <scope>NUCLEOTIDE SEQUENCE [LARGE SCALE GENOMIC DNA]</scope>
</reference>
<sequence length="324" mass="38207">MASLNILGDDDLPEKDFDDKWKKETNFLEFENTVNSRGKINNMQKWIDDFDGKILNLYDYVYLDTFGNLEDKRCRDLNYYVNYIIHYIPEITQKRSDVADIIQRFKAFLKEKFKSWIKFKCTLKEEDYTNKMYLIKALDDFCENKKAFKKKLEKYDQITCCKYAKHVNERKSFFITMISNGQADRDNENFHFDEKCTLKDFGETFPDIICNEKDMSETKSNELPNIYSQGHLPEPIPEDSFNASPTKIALTSVSTIFGACLSGLYLYRHSFVGSMLRNIQKRNNISHEDAYEDVNGMFSEDHSHYINTPQANDRFYIAYNTTNN</sequence>
<dbReference type="EMBL" id="FLQU01000376">
    <property type="protein sequence ID" value="SBS84744.1"/>
    <property type="molecule type" value="Genomic_DNA"/>
</dbReference>
<evidence type="ECO:0000313" key="4">
    <source>
        <dbReference type="Proteomes" id="UP000078560"/>
    </source>
</evidence>
<dbReference type="AlphaFoldDB" id="A0A1A8VW65"/>
<dbReference type="EMBL" id="FLQV01001036">
    <property type="protein sequence ID" value="SBS98948.1"/>
    <property type="molecule type" value="Genomic_DNA"/>
</dbReference>
<accession>A0A1A8VW65</accession>
<dbReference type="Proteomes" id="UP000078546">
    <property type="component" value="Unassembled WGS sequence"/>
</dbReference>
<gene>
    <name evidence="2" type="ORF">POVCU1_049760</name>
    <name evidence="1" type="ORF">POVCU2_0027750</name>
</gene>
<evidence type="ECO:0000313" key="2">
    <source>
        <dbReference type="EMBL" id="SBS98948.1"/>
    </source>
</evidence>
<dbReference type="Proteomes" id="UP000078560">
    <property type="component" value="Unassembled WGS sequence"/>
</dbReference>
<evidence type="ECO:0000313" key="1">
    <source>
        <dbReference type="EMBL" id="SBS84744.1"/>
    </source>
</evidence>
<protein>
    <submittedName>
        <fullName evidence="1">PIR Superfamily Protein</fullName>
    </submittedName>
</protein>
<evidence type="ECO:0000313" key="3">
    <source>
        <dbReference type="Proteomes" id="UP000078546"/>
    </source>
</evidence>
<proteinExistence type="predicted"/>
<name>A0A1A8VW65_PLAOA</name>